<dbReference type="InterPro" id="IPR035892">
    <property type="entry name" value="C2_domain_sf"/>
</dbReference>
<dbReference type="Proteomes" id="UP000604046">
    <property type="component" value="Unassembled WGS sequence"/>
</dbReference>
<feature type="transmembrane region" description="Helical" evidence="11">
    <location>
        <begin position="336"/>
        <end position="356"/>
    </location>
</feature>
<evidence type="ECO:0000313" key="13">
    <source>
        <dbReference type="EMBL" id="CAE7033610.1"/>
    </source>
</evidence>
<protein>
    <submittedName>
        <fullName evidence="13">Kcnb2 protein</fullName>
    </submittedName>
</protein>
<dbReference type="Gene3D" id="1.10.287.930">
    <property type="entry name" value="Mammalian shaker kv1.2 potassium channel- beta subunit complex"/>
    <property type="match status" value="1"/>
</dbReference>
<dbReference type="PANTHER" id="PTHR11537">
    <property type="entry name" value="VOLTAGE-GATED POTASSIUM CHANNEL"/>
    <property type="match status" value="1"/>
</dbReference>
<evidence type="ECO:0000256" key="5">
    <source>
        <dbReference type="ARBA" id="ARBA00022826"/>
    </source>
</evidence>
<keyword evidence="2" id="KW-0813">Transport</keyword>
<dbReference type="OrthoDB" id="415460at2759"/>
<evidence type="ECO:0000256" key="8">
    <source>
        <dbReference type="ARBA" id="ARBA00023065"/>
    </source>
</evidence>
<evidence type="ECO:0000256" key="6">
    <source>
        <dbReference type="ARBA" id="ARBA00022958"/>
    </source>
</evidence>
<dbReference type="GO" id="GO:0005249">
    <property type="term" value="F:voltage-gated potassium channel activity"/>
    <property type="evidence" value="ECO:0007669"/>
    <property type="project" value="InterPro"/>
</dbReference>
<evidence type="ECO:0000256" key="9">
    <source>
        <dbReference type="ARBA" id="ARBA00023136"/>
    </source>
</evidence>
<dbReference type="GO" id="GO:0001508">
    <property type="term" value="P:action potential"/>
    <property type="evidence" value="ECO:0007669"/>
    <property type="project" value="TreeGrafter"/>
</dbReference>
<dbReference type="CDD" id="cd00030">
    <property type="entry name" value="C2"/>
    <property type="match status" value="1"/>
</dbReference>
<name>A0A812IHK3_9DINO</name>
<keyword evidence="9 11" id="KW-0472">Membrane</keyword>
<dbReference type="InterPro" id="IPR000008">
    <property type="entry name" value="C2_dom"/>
</dbReference>
<dbReference type="EMBL" id="CAJNDS010000247">
    <property type="protein sequence ID" value="CAE7033610.1"/>
    <property type="molecule type" value="Genomic_DNA"/>
</dbReference>
<keyword evidence="4 11" id="KW-0812">Transmembrane</keyword>
<reference evidence="13" key="1">
    <citation type="submission" date="2021-02" db="EMBL/GenBank/DDBJ databases">
        <authorList>
            <person name="Dougan E. K."/>
            <person name="Rhodes N."/>
            <person name="Thang M."/>
            <person name="Chan C."/>
        </authorList>
    </citation>
    <scope>NUCLEOTIDE SEQUENCE</scope>
</reference>
<dbReference type="Pfam" id="PF00168">
    <property type="entry name" value="C2"/>
    <property type="match status" value="1"/>
</dbReference>
<feature type="transmembrane region" description="Helical" evidence="11">
    <location>
        <begin position="368"/>
        <end position="389"/>
    </location>
</feature>
<dbReference type="Gene3D" id="1.10.287.70">
    <property type="match status" value="1"/>
</dbReference>
<keyword evidence="10" id="KW-0407">Ion channel</keyword>
<dbReference type="SUPFAM" id="SSF81324">
    <property type="entry name" value="Voltage-gated potassium channels"/>
    <property type="match status" value="1"/>
</dbReference>
<dbReference type="InterPro" id="IPR005821">
    <property type="entry name" value="Ion_trans_dom"/>
</dbReference>
<keyword evidence="7 11" id="KW-1133">Transmembrane helix</keyword>
<keyword evidence="8" id="KW-0406">Ion transport</keyword>
<keyword evidence="6" id="KW-0630">Potassium</keyword>
<proteinExistence type="predicted"/>
<sequence length="800" mass="91705">MRVASCAAYRCLQRLHASAEVNMATAKEKFRLVCFNEVLFDFSAEEFSADEYDVDGSGAVGWYEFVTVWRKVDVSVKLSLPERVFVLMEEPTSSFVGVMASCLPVEDRPGKLIAFRRDEREVVSQSPVVEGSCLAQLIGICVENRVGRYVGFMIATLPEMKEHTCDGCEPEQRYIVRVCSAPFTRTELLHYEQFLEHVTDNQVNYTPSRFVRLMLFVIQPMNLIDLFVIIPFVVESSLYITTANFTVLRVLRLTRLFRLVKLGKSFEVLQIIGRVFHKSIAMFWVFAVNLSLAMCFSAATIYFVEGGEWDDDEKTYLRTGHDGKKSETPFLSIPHSFWWVFVTFTTVGQWLSRCFVARGYGDVVPETFLGKLIGASSMLVGIFVLALPISVISTTFGEVWHEWKEELRLEAQSREEDLRSVELALQIIENRTHLTIELYDHSDRYPPEFLGQVQYRTLPLDVQETVECSDESFQLKSSFGLQRELSLGEVVLGYTWKPSEEQDMYRYSGTLEVRMRRAQGLLPSDWKKHGKRNVYALVRCWPKPPESQRLGQSFDVTFYTRIVDATLDPVWDETFEFEFDWPCDWRPQKEPSPPRLSTRFQQDSPMTLRRDPATCTRRWQFEWEAWNGMKWHVQRANTIAEVSILREETQDLNEVPTLRPDNDMREIVEAQAAELRQLRHEAPCVSLRRVCINHGVSTTASATIILPPRFQVGTLSRTMGDLLPLLQSLAALPDAGRSIPASVEARIETGIETSVSGKICIQVRIRVRQSATSGLLYTSVHSYGRTSDHARRRADCWACD</sequence>
<dbReference type="PROSITE" id="PS00018">
    <property type="entry name" value="EF_HAND_1"/>
    <property type="match status" value="1"/>
</dbReference>
<evidence type="ECO:0000256" key="10">
    <source>
        <dbReference type="ARBA" id="ARBA00023303"/>
    </source>
</evidence>
<evidence type="ECO:0000313" key="14">
    <source>
        <dbReference type="Proteomes" id="UP000604046"/>
    </source>
</evidence>
<evidence type="ECO:0000256" key="4">
    <source>
        <dbReference type="ARBA" id="ARBA00022692"/>
    </source>
</evidence>
<evidence type="ECO:0000256" key="11">
    <source>
        <dbReference type="SAM" id="Phobius"/>
    </source>
</evidence>
<feature type="transmembrane region" description="Helical" evidence="11">
    <location>
        <begin position="281"/>
        <end position="304"/>
    </location>
</feature>
<dbReference type="AlphaFoldDB" id="A0A812IHK3"/>
<dbReference type="Pfam" id="PF00520">
    <property type="entry name" value="Ion_trans"/>
    <property type="match status" value="1"/>
</dbReference>
<dbReference type="PRINTS" id="PR00169">
    <property type="entry name" value="KCHANNEL"/>
</dbReference>
<evidence type="ECO:0000256" key="2">
    <source>
        <dbReference type="ARBA" id="ARBA00022448"/>
    </source>
</evidence>
<comment type="caution">
    <text evidence="13">The sequence shown here is derived from an EMBL/GenBank/DDBJ whole genome shotgun (WGS) entry which is preliminary data.</text>
</comment>
<evidence type="ECO:0000256" key="1">
    <source>
        <dbReference type="ARBA" id="ARBA00004141"/>
    </source>
</evidence>
<comment type="subcellular location">
    <subcellularLocation>
        <location evidence="1">Membrane</location>
        <topology evidence="1">Multi-pass membrane protein</topology>
    </subcellularLocation>
</comment>
<dbReference type="Gene3D" id="2.60.40.150">
    <property type="entry name" value="C2 domain"/>
    <property type="match status" value="1"/>
</dbReference>
<accession>A0A812IHK3</accession>
<keyword evidence="3" id="KW-0633">Potassium transport</keyword>
<dbReference type="GO" id="GO:0008076">
    <property type="term" value="C:voltage-gated potassium channel complex"/>
    <property type="evidence" value="ECO:0007669"/>
    <property type="project" value="InterPro"/>
</dbReference>
<dbReference type="PROSITE" id="PS50004">
    <property type="entry name" value="C2"/>
    <property type="match status" value="1"/>
</dbReference>
<dbReference type="PANTHER" id="PTHR11537:SF254">
    <property type="entry name" value="POTASSIUM VOLTAGE-GATED CHANNEL PROTEIN SHAB"/>
    <property type="match status" value="1"/>
</dbReference>
<keyword evidence="5" id="KW-0631">Potassium channel</keyword>
<organism evidence="13 14">
    <name type="scientific">Symbiodinium natans</name>
    <dbReference type="NCBI Taxonomy" id="878477"/>
    <lineage>
        <taxon>Eukaryota</taxon>
        <taxon>Sar</taxon>
        <taxon>Alveolata</taxon>
        <taxon>Dinophyceae</taxon>
        <taxon>Suessiales</taxon>
        <taxon>Symbiodiniaceae</taxon>
        <taxon>Symbiodinium</taxon>
    </lineage>
</organism>
<keyword evidence="14" id="KW-1185">Reference proteome</keyword>
<evidence type="ECO:0000256" key="3">
    <source>
        <dbReference type="ARBA" id="ARBA00022538"/>
    </source>
</evidence>
<evidence type="ECO:0000259" key="12">
    <source>
        <dbReference type="PROSITE" id="PS50004"/>
    </source>
</evidence>
<feature type="domain" description="C2" evidence="12">
    <location>
        <begin position="492"/>
        <end position="665"/>
    </location>
</feature>
<dbReference type="SUPFAM" id="SSF49562">
    <property type="entry name" value="C2 domain (Calcium/lipid-binding domain, CaLB)"/>
    <property type="match status" value="1"/>
</dbReference>
<gene>
    <name evidence="13" type="primary">Kcnb2</name>
    <name evidence="13" type="ORF">SNAT2548_LOCUS4016</name>
</gene>
<dbReference type="InterPro" id="IPR028325">
    <property type="entry name" value="VG_K_chnl"/>
</dbReference>
<evidence type="ECO:0000256" key="7">
    <source>
        <dbReference type="ARBA" id="ARBA00022989"/>
    </source>
</evidence>
<dbReference type="InterPro" id="IPR018247">
    <property type="entry name" value="EF_Hand_1_Ca_BS"/>
</dbReference>